<accession>A0A327X1Z7</accession>
<dbReference type="SUPFAM" id="SSF46785">
    <property type="entry name" value="Winged helix' DNA-binding domain"/>
    <property type="match status" value="1"/>
</dbReference>
<dbReference type="PANTHER" id="PTHR33169:SF14">
    <property type="entry name" value="TRANSCRIPTIONAL REGULATOR RV3488"/>
    <property type="match status" value="1"/>
</dbReference>
<dbReference type="Gene3D" id="1.10.10.10">
    <property type="entry name" value="Winged helix-like DNA-binding domain superfamily/Winged helix DNA-binding domain"/>
    <property type="match status" value="1"/>
</dbReference>
<evidence type="ECO:0000259" key="1">
    <source>
        <dbReference type="Pfam" id="PF03551"/>
    </source>
</evidence>
<evidence type="ECO:0000313" key="2">
    <source>
        <dbReference type="EMBL" id="RAK00222.1"/>
    </source>
</evidence>
<dbReference type="Proteomes" id="UP000248790">
    <property type="component" value="Unassembled WGS sequence"/>
</dbReference>
<dbReference type="EMBL" id="QLMC01000002">
    <property type="protein sequence ID" value="RAK00222.1"/>
    <property type="molecule type" value="Genomic_DNA"/>
</dbReference>
<organism evidence="2 3">
    <name type="scientific">Larkinella arboricola</name>
    <dbReference type="NCBI Taxonomy" id="643671"/>
    <lineage>
        <taxon>Bacteria</taxon>
        <taxon>Pseudomonadati</taxon>
        <taxon>Bacteroidota</taxon>
        <taxon>Cytophagia</taxon>
        <taxon>Cytophagales</taxon>
        <taxon>Spirosomataceae</taxon>
        <taxon>Larkinella</taxon>
    </lineage>
</organism>
<proteinExistence type="predicted"/>
<feature type="domain" description="Transcription regulator PadR N-terminal" evidence="1">
    <location>
        <begin position="17"/>
        <end position="79"/>
    </location>
</feature>
<dbReference type="InterPro" id="IPR036390">
    <property type="entry name" value="WH_DNA-bd_sf"/>
</dbReference>
<dbReference type="OrthoDB" id="9808017at2"/>
<dbReference type="Pfam" id="PF03551">
    <property type="entry name" value="PadR"/>
    <property type="match status" value="1"/>
</dbReference>
<evidence type="ECO:0000313" key="3">
    <source>
        <dbReference type="Proteomes" id="UP000248790"/>
    </source>
</evidence>
<keyword evidence="3" id="KW-1185">Reference proteome</keyword>
<sequence length="117" mass="13737">MTTAHQEFLWRTLKTIIMQVLNQHGRMYGYEINRAVQNRTDGNLTLTFGMVYPLLHQLEREGALLTQTEEVDGRLRKYYCPRPSTELPTSRQPTDHNRLIRMTQPFLKPSSTWAVCQ</sequence>
<gene>
    <name evidence="2" type="ORF">LX87_01920</name>
</gene>
<comment type="caution">
    <text evidence="2">The sequence shown here is derived from an EMBL/GenBank/DDBJ whole genome shotgun (WGS) entry which is preliminary data.</text>
</comment>
<protein>
    <submittedName>
        <fullName evidence="2">PadR family transcriptional regulator</fullName>
    </submittedName>
</protein>
<dbReference type="PANTHER" id="PTHR33169">
    <property type="entry name" value="PADR-FAMILY TRANSCRIPTIONAL REGULATOR"/>
    <property type="match status" value="1"/>
</dbReference>
<name>A0A327X1Z7_LARAB</name>
<dbReference type="InterPro" id="IPR052509">
    <property type="entry name" value="Metal_resp_DNA-bind_regulator"/>
</dbReference>
<dbReference type="InterPro" id="IPR005149">
    <property type="entry name" value="Tscrpt_reg_PadR_N"/>
</dbReference>
<reference evidence="2 3" key="1">
    <citation type="submission" date="2018-06" db="EMBL/GenBank/DDBJ databases">
        <title>Genomic Encyclopedia of Archaeal and Bacterial Type Strains, Phase II (KMG-II): from individual species to whole genera.</title>
        <authorList>
            <person name="Goeker M."/>
        </authorList>
    </citation>
    <scope>NUCLEOTIDE SEQUENCE [LARGE SCALE GENOMIC DNA]</scope>
    <source>
        <strain evidence="2 3">DSM 21851</strain>
    </source>
</reference>
<dbReference type="InterPro" id="IPR036388">
    <property type="entry name" value="WH-like_DNA-bd_sf"/>
</dbReference>
<dbReference type="AlphaFoldDB" id="A0A327X1Z7"/>